<protein>
    <submittedName>
        <fullName evidence="14">Uncharacterized protein LOC113211566</fullName>
    </submittedName>
</protein>
<feature type="compositionally biased region" description="Low complexity" evidence="11">
    <location>
        <begin position="93"/>
        <end position="109"/>
    </location>
</feature>
<feature type="compositionally biased region" description="Basic residues" evidence="11">
    <location>
        <begin position="728"/>
        <end position="739"/>
    </location>
</feature>
<dbReference type="GO" id="GO:0005730">
    <property type="term" value="C:nucleolus"/>
    <property type="evidence" value="ECO:0007669"/>
    <property type="project" value="UniProtKB-SubCell"/>
</dbReference>
<feature type="compositionally biased region" description="Basic and acidic residues" evidence="11">
    <location>
        <begin position="1"/>
        <end position="13"/>
    </location>
</feature>
<proteinExistence type="inferred from homology"/>
<name>A0A9C6X6M5_FRAOC</name>
<evidence type="ECO:0000256" key="5">
    <source>
        <dbReference type="ARBA" id="ARBA00022679"/>
    </source>
</evidence>
<feature type="compositionally biased region" description="Polar residues" evidence="11">
    <location>
        <begin position="834"/>
        <end position="846"/>
    </location>
</feature>
<evidence type="ECO:0000313" key="13">
    <source>
        <dbReference type="Proteomes" id="UP000504606"/>
    </source>
</evidence>
<feature type="compositionally biased region" description="Polar residues" evidence="11">
    <location>
        <begin position="741"/>
        <end position="755"/>
    </location>
</feature>
<dbReference type="GO" id="GO:0000470">
    <property type="term" value="P:maturation of LSU-rRNA"/>
    <property type="evidence" value="ECO:0007669"/>
    <property type="project" value="TreeGrafter"/>
</dbReference>
<feature type="compositionally biased region" description="Basic residues" evidence="11">
    <location>
        <begin position="45"/>
        <end position="54"/>
    </location>
</feature>
<evidence type="ECO:0000256" key="10">
    <source>
        <dbReference type="SAM" id="Coils"/>
    </source>
</evidence>
<gene>
    <name evidence="14" type="primary">LOC113211566</name>
</gene>
<keyword evidence="13" id="KW-1185">Reference proteome</keyword>
<accession>A0A9C6X6M5</accession>
<dbReference type="PANTHER" id="PTHR22807:SF30">
    <property type="entry name" value="28S RRNA (CYTOSINE(4447)-C(5))-METHYLTRANSFERASE-RELATED"/>
    <property type="match status" value="1"/>
</dbReference>
<dbReference type="InterPro" id="IPR001678">
    <property type="entry name" value="MeTrfase_RsmB-F_NOP2_dom"/>
</dbReference>
<feature type="compositionally biased region" description="Basic residues" evidence="11">
    <location>
        <begin position="802"/>
        <end position="814"/>
    </location>
</feature>
<dbReference type="SUPFAM" id="SSF53335">
    <property type="entry name" value="S-adenosyl-L-methionine-dependent methyltransferases"/>
    <property type="match status" value="1"/>
</dbReference>
<dbReference type="Pfam" id="PF01189">
    <property type="entry name" value="Methyltr_RsmB-F"/>
    <property type="match status" value="1"/>
</dbReference>
<evidence type="ECO:0000256" key="8">
    <source>
        <dbReference type="ARBA" id="ARBA00023242"/>
    </source>
</evidence>
<keyword evidence="5 9" id="KW-0808">Transferase</keyword>
<dbReference type="PRINTS" id="PR02012">
    <property type="entry name" value="RCMTNOP2"/>
</dbReference>
<evidence type="ECO:0000256" key="1">
    <source>
        <dbReference type="ARBA" id="ARBA00004604"/>
    </source>
</evidence>
<keyword evidence="6 9" id="KW-0949">S-adenosyl-L-methionine</keyword>
<feature type="compositionally biased region" description="Acidic residues" evidence="11">
    <location>
        <begin position="125"/>
        <end position="142"/>
    </location>
</feature>
<keyword evidence="4 9" id="KW-0489">Methyltransferase</keyword>
<dbReference type="GO" id="GO:0070475">
    <property type="term" value="P:rRNA base methylation"/>
    <property type="evidence" value="ECO:0007669"/>
    <property type="project" value="TreeGrafter"/>
</dbReference>
<dbReference type="OrthoDB" id="427002at2759"/>
<evidence type="ECO:0000256" key="7">
    <source>
        <dbReference type="ARBA" id="ARBA00022884"/>
    </source>
</evidence>
<dbReference type="PRINTS" id="PR02008">
    <property type="entry name" value="RCMTFAMILY"/>
</dbReference>
<evidence type="ECO:0000256" key="4">
    <source>
        <dbReference type="ARBA" id="ARBA00022603"/>
    </source>
</evidence>
<feature type="binding site" evidence="9">
    <location>
        <position position="524"/>
    </location>
    <ligand>
        <name>S-adenosyl-L-methionine</name>
        <dbReference type="ChEBI" id="CHEBI:59789"/>
    </ligand>
</feature>
<keyword evidence="3" id="KW-0690">Ribosome biogenesis</keyword>
<feature type="binding site" evidence="9">
    <location>
        <position position="551"/>
    </location>
    <ligand>
        <name>S-adenosyl-L-methionine</name>
        <dbReference type="ChEBI" id="CHEBI:59789"/>
    </ligand>
</feature>
<feature type="binding site" evidence="9">
    <location>
        <begin position="500"/>
        <end position="506"/>
    </location>
    <ligand>
        <name>S-adenosyl-L-methionine</name>
        <dbReference type="ChEBI" id="CHEBI:59789"/>
    </ligand>
</feature>
<dbReference type="RefSeq" id="XP_052130044.1">
    <property type="nucleotide sequence ID" value="XM_052274084.1"/>
</dbReference>
<feature type="region of interest" description="Disordered" evidence="11">
    <location>
        <begin position="700"/>
        <end position="853"/>
    </location>
</feature>
<feature type="region of interest" description="Disordered" evidence="11">
    <location>
        <begin position="1"/>
        <end position="297"/>
    </location>
</feature>
<dbReference type="NCBIfam" id="TIGR00446">
    <property type="entry name" value="nop2p"/>
    <property type="match status" value="1"/>
</dbReference>
<dbReference type="InterPro" id="IPR049560">
    <property type="entry name" value="MeTrfase_RsmB-F_NOP2_cat"/>
</dbReference>
<feature type="compositionally biased region" description="Polar residues" evidence="11">
    <location>
        <begin position="773"/>
        <end position="786"/>
    </location>
</feature>
<keyword evidence="7 9" id="KW-0694">RNA-binding</keyword>
<dbReference type="InterPro" id="IPR018314">
    <property type="entry name" value="RsmB/NOL1/NOP2-like_CS"/>
</dbReference>
<dbReference type="GeneID" id="113211566"/>
<keyword evidence="8" id="KW-0539">Nucleus</keyword>
<dbReference type="GO" id="GO:0003723">
    <property type="term" value="F:RNA binding"/>
    <property type="evidence" value="ECO:0007669"/>
    <property type="project" value="UniProtKB-UniRule"/>
</dbReference>
<evidence type="ECO:0000256" key="6">
    <source>
        <dbReference type="ARBA" id="ARBA00022691"/>
    </source>
</evidence>
<feature type="compositionally biased region" description="Basic residues" evidence="11">
    <location>
        <begin position="761"/>
        <end position="770"/>
    </location>
</feature>
<dbReference type="Proteomes" id="UP000504606">
    <property type="component" value="Unplaced"/>
</dbReference>
<feature type="compositionally biased region" description="Acidic residues" evidence="11">
    <location>
        <begin position="264"/>
        <end position="296"/>
    </location>
</feature>
<dbReference type="PROSITE" id="PS51686">
    <property type="entry name" value="SAM_MT_RSMB_NOP"/>
    <property type="match status" value="1"/>
</dbReference>
<comment type="similarity">
    <text evidence="2 9">Belongs to the class I-like SAM-binding methyltransferase superfamily. RsmB/NOP family.</text>
</comment>
<evidence type="ECO:0000256" key="2">
    <source>
        <dbReference type="ARBA" id="ARBA00007494"/>
    </source>
</evidence>
<organism evidence="13 14">
    <name type="scientific">Frankliniella occidentalis</name>
    <name type="common">Western flower thrips</name>
    <name type="synonym">Euthrips occidentalis</name>
    <dbReference type="NCBI Taxonomy" id="133901"/>
    <lineage>
        <taxon>Eukaryota</taxon>
        <taxon>Metazoa</taxon>
        <taxon>Ecdysozoa</taxon>
        <taxon>Arthropoda</taxon>
        <taxon>Hexapoda</taxon>
        <taxon>Insecta</taxon>
        <taxon>Pterygota</taxon>
        <taxon>Neoptera</taxon>
        <taxon>Paraneoptera</taxon>
        <taxon>Thysanoptera</taxon>
        <taxon>Terebrantia</taxon>
        <taxon>Thripoidea</taxon>
        <taxon>Thripidae</taxon>
        <taxon>Frankliniella</taxon>
    </lineage>
</organism>
<dbReference type="Gene3D" id="3.40.50.150">
    <property type="entry name" value="Vaccinia Virus protein VP39"/>
    <property type="match status" value="1"/>
</dbReference>
<dbReference type="InterPro" id="IPR011023">
    <property type="entry name" value="Nop2p"/>
</dbReference>
<feature type="compositionally biased region" description="Acidic residues" evidence="11">
    <location>
        <begin position="173"/>
        <end position="241"/>
    </location>
</feature>
<feature type="binding site" evidence="9">
    <location>
        <position position="568"/>
    </location>
    <ligand>
        <name>S-adenosyl-L-methionine</name>
        <dbReference type="ChEBI" id="CHEBI:59789"/>
    </ligand>
</feature>
<dbReference type="KEGG" id="foc:113211566"/>
<comment type="subcellular location">
    <subcellularLocation>
        <location evidence="1">Nucleus</location>
        <location evidence="1">Nucleolus</location>
    </subcellularLocation>
</comment>
<dbReference type="GO" id="GO:0009383">
    <property type="term" value="F:rRNA (cytosine-C5-)-methyltransferase activity"/>
    <property type="evidence" value="ECO:0007669"/>
    <property type="project" value="TreeGrafter"/>
</dbReference>
<dbReference type="PANTHER" id="PTHR22807">
    <property type="entry name" value="NOP2 YEAST -RELATED NOL1/NOP2/FMU SUN DOMAIN-CONTAINING"/>
    <property type="match status" value="1"/>
</dbReference>
<feature type="coiled-coil region" evidence="10">
    <location>
        <begin position="298"/>
        <end position="328"/>
    </location>
</feature>
<dbReference type="FunFam" id="3.30.70.1170:FF:000001">
    <property type="entry name" value="Ribosomal RNA methyltransferase Nop2"/>
    <property type="match status" value="1"/>
</dbReference>
<evidence type="ECO:0000256" key="9">
    <source>
        <dbReference type="PROSITE-ProRule" id="PRU01023"/>
    </source>
</evidence>
<dbReference type="PROSITE" id="PS01153">
    <property type="entry name" value="NOL1_NOP2_SUN"/>
    <property type="match status" value="1"/>
</dbReference>
<dbReference type="Gene3D" id="3.30.70.1170">
    <property type="entry name" value="Sun protein, domain 3"/>
    <property type="match status" value="1"/>
</dbReference>
<feature type="compositionally biased region" description="Basic and acidic residues" evidence="11">
    <location>
        <begin position="58"/>
        <end position="92"/>
    </location>
</feature>
<sequence length="853" mass="95140">MGRKAKFAEEVVQKKGPGRKSRKQKDPEIPKVEGNGVTKRLSSNQKKRMKKRAMKVQEVVDKKNAQAEKRKLLNLKIKEQQASKKMEPKDGALKVLKAPPSKAPKPLQASNGKVKKPVQYHSSSEDESDEETAESDQDSSEEENSKGFTDDNSSWLKPVSKKLPAKILSSKDESDEEEEEEEEDDDDDDDDDDGSDELEEEEGDGEELEEEEEEEDDDDDMGEEEESDGGEEEESEDDSEGNENSSPVLKKGKKESVSVQSLDMDSDDSDEDNDDYGSDSEEAAESKDDESDEDMLPIEKKAKKLKKKQEKDDKLAEEELQLNIASQDVFAFPTEEEIKKPKDLQDVQQRIKDVITVLNDYKRLHQDGRSRSEYTDLLRQDLCTYYSYNDFLMEKLMQVFQLSDLLEFLEASEVQRPLTIRVNSLKARRKDVAQALINRGVNLDPLGKWTKVGLVVYSSQVPIGATPEYLAGHYIIQGASSMLPVMALAPKENERILDMASAPGGKASHIAAAMKNTGVLFANDANKDRTKAVVGNFHRLGVVNSVITCYDGRKIPNVIQGFDRVLLDAPCTGTGVVSKDPSVKTNKDETDIQRCCTLQRELLLAAIDCLNARSSSGGYLVYSTCSVLVEENEWVIDYALKKRAVRLVPTGLDFGTEGFTKFRHLRFHPSLNLTRRFYPHTHNMDGFFVAKLQKLSNTIPKTLSSDGTEGEVSVDNSDEENNDSKKSEKSKKKDKKKKPAQQESQNGKSPNSSPTKNDNKKVKKEKKKNGKNTTSSTIINEQSPSLSPGVDKQKQGVSVTKQKTKLKNKAKKVKSPGNKMSKSQSPGGKKKRNSNSVSSDVSTGKSPNKKLRK</sequence>
<dbReference type="AlphaFoldDB" id="A0A9C6X6M5"/>
<feature type="domain" description="SAM-dependent MTase RsmB/NOP-type" evidence="12">
    <location>
        <begin position="408"/>
        <end position="695"/>
    </location>
</feature>
<dbReference type="InterPro" id="IPR029063">
    <property type="entry name" value="SAM-dependent_MTases_sf"/>
</dbReference>
<evidence type="ECO:0000259" key="12">
    <source>
        <dbReference type="PROSITE" id="PS51686"/>
    </source>
</evidence>
<evidence type="ECO:0000256" key="11">
    <source>
        <dbReference type="SAM" id="MobiDB-lite"/>
    </source>
</evidence>
<dbReference type="InterPro" id="IPR023267">
    <property type="entry name" value="RCMT"/>
</dbReference>
<dbReference type="InterPro" id="IPR023273">
    <property type="entry name" value="RCMT_NOP2"/>
</dbReference>
<evidence type="ECO:0000256" key="3">
    <source>
        <dbReference type="ARBA" id="ARBA00022517"/>
    </source>
</evidence>
<keyword evidence="10" id="KW-0175">Coiled coil</keyword>
<evidence type="ECO:0000313" key="14">
    <source>
        <dbReference type="RefSeq" id="XP_052130044.1"/>
    </source>
</evidence>
<feature type="active site" description="Nucleophile" evidence="9">
    <location>
        <position position="625"/>
    </location>
</feature>
<reference evidence="14" key="1">
    <citation type="submission" date="2025-08" db="UniProtKB">
        <authorList>
            <consortium name="RefSeq"/>
        </authorList>
    </citation>
    <scope>IDENTIFICATION</scope>
    <source>
        <tissue evidence="14">Whole organism</tissue>
    </source>
</reference>